<dbReference type="Gene3D" id="1.20.144.10">
    <property type="entry name" value="Phosphatidic acid phosphatase type 2/haloperoxidase"/>
    <property type="match status" value="1"/>
</dbReference>
<dbReference type="Pfam" id="PF01569">
    <property type="entry name" value="PAP2"/>
    <property type="match status" value="1"/>
</dbReference>
<reference evidence="3 4" key="1">
    <citation type="submission" date="2019-09" db="EMBL/GenBank/DDBJ databases">
        <title>Genome sequence of Rhodovastum atsumiense, a diverse member of the Acetobacteraceae family of non-sulfur purple photosynthetic bacteria.</title>
        <authorList>
            <person name="Meyer T."/>
            <person name="Kyndt J."/>
        </authorList>
    </citation>
    <scope>NUCLEOTIDE SEQUENCE [LARGE SCALE GENOMIC DNA]</scope>
    <source>
        <strain evidence="3 4">DSM 21279</strain>
    </source>
</reference>
<dbReference type="InterPro" id="IPR000326">
    <property type="entry name" value="PAP2/HPO"/>
</dbReference>
<feature type="transmembrane region" description="Helical" evidence="1">
    <location>
        <begin position="214"/>
        <end position="233"/>
    </location>
</feature>
<keyword evidence="1" id="KW-0472">Membrane</keyword>
<evidence type="ECO:0000259" key="2">
    <source>
        <dbReference type="SMART" id="SM00014"/>
    </source>
</evidence>
<gene>
    <name evidence="3" type="ORF">F1189_26205</name>
</gene>
<protein>
    <submittedName>
        <fullName evidence="3">Phosphatase PAP2 family protein</fullName>
    </submittedName>
</protein>
<keyword evidence="1" id="KW-1133">Transmembrane helix</keyword>
<feature type="transmembrane region" description="Helical" evidence="1">
    <location>
        <begin position="117"/>
        <end position="139"/>
    </location>
</feature>
<proteinExistence type="predicted"/>
<sequence>MWPVCRLRLNSDGYVKELYAFEPGQERNGSVCIRRFVSRVPPGKVMALLDRFDLAILGLLAACVGENQQFHAAMLALAQCDFAQGIFLVMLFWFAWWHTSPQEPPARQEERRQTLSLVLLTSLVVVLLSRALQSVLAVHRHPPGLEAGQIAHLRDAMELGPWGSFPSSHAILFFSLAVGLCWVNRRVGLLALAWCAGMIEFPRLYLGQHYPSDVMAGAVFGIGCMLAVLSLPLEQTRARLDLWRTRHPGSFYAGAFWITCEFAHLFSQSRNAAGLAFNLLAPH</sequence>
<keyword evidence="1" id="KW-0812">Transmembrane</keyword>
<dbReference type="SMART" id="SM00014">
    <property type="entry name" value="acidPPc"/>
    <property type="match status" value="1"/>
</dbReference>
<keyword evidence="4" id="KW-1185">Reference proteome</keyword>
<feature type="transmembrane region" description="Helical" evidence="1">
    <location>
        <begin position="70"/>
        <end position="96"/>
    </location>
</feature>
<accession>A0A5M6INK1</accession>
<dbReference type="EMBL" id="VWPK01000061">
    <property type="protein sequence ID" value="KAA5609045.1"/>
    <property type="molecule type" value="Genomic_DNA"/>
</dbReference>
<dbReference type="CDD" id="cd01610">
    <property type="entry name" value="PAP2_like"/>
    <property type="match status" value="1"/>
</dbReference>
<dbReference type="OrthoDB" id="9801622at2"/>
<feature type="domain" description="Phosphatidic acid phosphatase type 2/haloperoxidase" evidence="2">
    <location>
        <begin position="117"/>
        <end position="229"/>
    </location>
</feature>
<organism evidence="3 4">
    <name type="scientific">Rhodovastum atsumiense</name>
    <dbReference type="NCBI Taxonomy" id="504468"/>
    <lineage>
        <taxon>Bacteria</taxon>
        <taxon>Pseudomonadati</taxon>
        <taxon>Pseudomonadota</taxon>
        <taxon>Alphaproteobacteria</taxon>
        <taxon>Acetobacterales</taxon>
        <taxon>Acetobacteraceae</taxon>
        <taxon>Rhodovastum</taxon>
    </lineage>
</organism>
<evidence type="ECO:0000313" key="3">
    <source>
        <dbReference type="EMBL" id="KAA5609045.1"/>
    </source>
</evidence>
<dbReference type="AlphaFoldDB" id="A0A5M6INK1"/>
<dbReference type="SUPFAM" id="SSF48317">
    <property type="entry name" value="Acid phosphatase/Vanadium-dependent haloperoxidase"/>
    <property type="match status" value="1"/>
</dbReference>
<dbReference type="InterPro" id="IPR036938">
    <property type="entry name" value="PAP2/HPO_sf"/>
</dbReference>
<evidence type="ECO:0000256" key="1">
    <source>
        <dbReference type="SAM" id="Phobius"/>
    </source>
</evidence>
<feature type="transmembrane region" description="Helical" evidence="1">
    <location>
        <begin position="189"/>
        <end position="208"/>
    </location>
</feature>
<feature type="transmembrane region" description="Helical" evidence="1">
    <location>
        <begin position="159"/>
        <end position="182"/>
    </location>
</feature>
<dbReference type="Proteomes" id="UP000325255">
    <property type="component" value="Unassembled WGS sequence"/>
</dbReference>
<comment type="caution">
    <text evidence="3">The sequence shown here is derived from an EMBL/GenBank/DDBJ whole genome shotgun (WGS) entry which is preliminary data.</text>
</comment>
<name>A0A5M6INK1_9PROT</name>
<evidence type="ECO:0000313" key="4">
    <source>
        <dbReference type="Proteomes" id="UP000325255"/>
    </source>
</evidence>